<gene>
    <name evidence="3" type="ordered locus">CJA_1288</name>
</gene>
<dbReference type="HOGENOM" id="CLU_070506_0_0_6"/>
<dbReference type="KEGG" id="cja:CJA_1288"/>
<organism evidence="3 4">
    <name type="scientific">Cellvibrio japonicus (strain Ueda107)</name>
    <name type="common">Pseudomonas fluorescens subsp. cellulosa</name>
    <dbReference type="NCBI Taxonomy" id="498211"/>
    <lineage>
        <taxon>Bacteria</taxon>
        <taxon>Pseudomonadati</taxon>
        <taxon>Pseudomonadota</taxon>
        <taxon>Gammaproteobacteria</taxon>
        <taxon>Cellvibrionales</taxon>
        <taxon>Cellvibrionaceae</taxon>
        <taxon>Cellvibrio</taxon>
    </lineage>
</organism>
<keyword evidence="1" id="KW-0732">Signal</keyword>
<protein>
    <submittedName>
        <fullName evidence="3">Putative type 1 pili tip component</fullName>
    </submittedName>
</protein>
<name>B3PCH1_CELJU</name>
<sequence length="326" mass="34320">MNFLHGKCLCVLSMGTGFLWGFPAMANCSVTAATSPSPIAYGIYASKAVVPGDLSPNAAGVDATFNVSCSVVLNLSLLGTSSWLRYTAMQPMVLTKGSETIPYVIASNATFNPVISSVGQAIGGPTGFQLLSLIVLASGQIQVPLHIKTLPMLYWPGAGTYTSNQVLSVDGTICTGLGIGGICLGTSPVNGSVTASMNLVVSKMCEFATTSSLVDFGSVSFLEQASTMQLQVSLRCNAQEDYLLYADNGNHYLNGDRYMVSAGGERIRYQVVNPGNNSQVLEQASPLSRIATGYTENLQIPVVIPSGQATPHAGIYTDNVRMVIEY</sequence>
<evidence type="ECO:0000313" key="3">
    <source>
        <dbReference type="EMBL" id="ACE84108.1"/>
    </source>
</evidence>
<dbReference type="eggNOG" id="COG5430">
    <property type="taxonomic scope" value="Bacteria"/>
</dbReference>
<feature type="domain" description="Spore coat protein U/FanG" evidence="2">
    <location>
        <begin position="196"/>
        <end position="322"/>
    </location>
</feature>
<dbReference type="AlphaFoldDB" id="B3PCH1"/>
<keyword evidence="4" id="KW-1185">Reference proteome</keyword>
<evidence type="ECO:0000259" key="2">
    <source>
        <dbReference type="Pfam" id="PF05229"/>
    </source>
</evidence>
<feature type="chain" id="PRO_5002796383" evidence="1">
    <location>
        <begin position="27"/>
        <end position="326"/>
    </location>
</feature>
<reference evidence="3 4" key="1">
    <citation type="journal article" date="2008" name="J. Bacteriol.">
        <title>Insights into plant cell wall degradation from the genome sequence of the soil bacterium Cellvibrio japonicus.</title>
        <authorList>
            <person name="Deboy R.T."/>
            <person name="Mongodin E.F."/>
            <person name="Fouts D.E."/>
            <person name="Tailford L.E."/>
            <person name="Khouri H."/>
            <person name="Emerson J.B."/>
            <person name="Mohamoud Y."/>
            <person name="Watkins K."/>
            <person name="Henrissat B."/>
            <person name="Gilbert H.J."/>
            <person name="Nelson K.E."/>
        </authorList>
    </citation>
    <scope>NUCLEOTIDE SEQUENCE [LARGE SCALE GENOMIC DNA]</scope>
    <source>
        <strain evidence="3 4">Ueda107</strain>
    </source>
</reference>
<evidence type="ECO:0000256" key="1">
    <source>
        <dbReference type="SAM" id="SignalP"/>
    </source>
</evidence>
<dbReference type="STRING" id="498211.CJA_1288"/>
<dbReference type="InterPro" id="IPR053167">
    <property type="entry name" value="Spore_coat_component"/>
</dbReference>
<dbReference type="EMBL" id="CP000934">
    <property type="protein sequence ID" value="ACE84108.1"/>
    <property type="molecule type" value="Genomic_DNA"/>
</dbReference>
<dbReference type="Pfam" id="PF05229">
    <property type="entry name" value="SCPU"/>
    <property type="match status" value="1"/>
</dbReference>
<dbReference type="InterPro" id="IPR007893">
    <property type="entry name" value="Spore_coat_U/FanG"/>
</dbReference>
<evidence type="ECO:0000313" key="4">
    <source>
        <dbReference type="Proteomes" id="UP000001036"/>
    </source>
</evidence>
<proteinExistence type="predicted"/>
<dbReference type="Proteomes" id="UP000001036">
    <property type="component" value="Chromosome"/>
</dbReference>
<feature type="signal peptide" evidence="1">
    <location>
        <begin position="1"/>
        <end position="26"/>
    </location>
</feature>
<dbReference type="PANTHER" id="PTHR37089">
    <property type="entry name" value="PROTEIN U-RELATED"/>
    <property type="match status" value="1"/>
</dbReference>
<dbReference type="PANTHER" id="PTHR37089:SF1">
    <property type="entry name" value="MEMBRANE PROTEIN"/>
    <property type="match status" value="1"/>
</dbReference>
<accession>B3PCH1</accession>